<evidence type="ECO:0000256" key="3">
    <source>
        <dbReference type="ARBA" id="ARBA00023274"/>
    </source>
</evidence>
<keyword evidence="2 5" id="KW-0689">Ribosomal protein</keyword>
<dbReference type="Pfam" id="PF00327">
    <property type="entry name" value="Ribosomal_L30"/>
    <property type="match status" value="1"/>
</dbReference>
<protein>
    <submittedName>
        <fullName evidence="5">LSU ribosomal protein L30p (L7e)</fullName>
    </submittedName>
</protein>
<dbReference type="InterPro" id="IPR016082">
    <property type="entry name" value="Ribosomal_uL30_ferredoxin-like"/>
</dbReference>
<evidence type="ECO:0000256" key="2">
    <source>
        <dbReference type="ARBA" id="ARBA00022980"/>
    </source>
</evidence>
<dbReference type="GO" id="GO:0022625">
    <property type="term" value="C:cytosolic large ribosomal subunit"/>
    <property type="evidence" value="ECO:0007669"/>
    <property type="project" value="TreeGrafter"/>
</dbReference>
<keyword evidence="3" id="KW-0687">Ribonucleoprotein</keyword>
<dbReference type="HAMAP" id="MF_01371_B">
    <property type="entry name" value="Ribosomal_uL30_B"/>
    <property type="match status" value="1"/>
</dbReference>
<proteinExistence type="inferred from homology"/>
<dbReference type="PIRSF" id="PIRSF002211">
    <property type="entry name" value="Ribosomal_L30_bac-type"/>
    <property type="match status" value="1"/>
</dbReference>
<feature type="domain" description="Large ribosomal subunit protein uL30-like ferredoxin-like fold" evidence="4">
    <location>
        <begin position="10"/>
        <end position="59"/>
    </location>
</feature>
<evidence type="ECO:0000256" key="1">
    <source>
        <dbReference type="ARBA" id="ARBA00007594"/>
    </source>
</evidence>
<dbReference type="GO" id="GO:0006412">
    <property type="term" value="P:translation"/>
    <property type="evidence" value="ECO:0007669"/>
    <property type="project" value="InterPro"/>
</dbReference>
<dbReference type="GO" id="GO:0003735">
    <property type="term" value="F:structural constituent of ribosome"/>
    <property type="evidence" value="ECO:0007669"/>
    <property type="project" value="InterPro"/>
</dbReference>
<dbReference type="CDD" id="cd01658">
    <property type="entry name" value="Ribosomal_L30"/>
    <property type="match status" value="1"/>
</dbReference>
<reference evidence="5" key="1">
    <citation type="submission" date="2018-06" db="EMBL/GenBank/DDBJ databases">
        <authorList>
            <person name="Zhirakovskaya E."/>
        </authorList>
    </citation>
    <scope>NUCLEOTIDE SEQUENCE</scope>
</reference>
<dbReference type="InterPro" id="IPR036919">
    <property type="entry name" value="Ribo_uL30_ferredoxin-like_sf"/>
</dbReference>
<organism evidence="5">
    <name type="scientific">hydrothermal vent metagenome</name>
    <dbReference type="NCBI Taxonomy" id="652676"/>
    <lineage>
        <taxon>unclassified sequences</taxon>
        <taxon>metagenomes</taxon>
        <taxon>ecological metagenomes</taxon>
    </lineage>
</organism>
<comment type="similarity">
    <text evidence="1">Belongs to the universal ribosomal protein uL30 family.</text>
</comment>
<evidence type="ECO:0000259" key="4">
    <source>
        <dbReference type="Pfam" id="PF00327"/>
    </source>
</evidence>
<sequence length="64" mass="7226">MATKKKAMMQVTLFRSMNGRLKGHQACARGLGLRRMHQTVEVEDTPSTRGMANKVSYMVRVEEA</sequence>
<gene>
    <name evidence="5" type="ORF">MNBD_GAMMA26-2487</name>
</gene>
<dbReference type="InterPro" id="IPR005996">
    <property type="entry name" value="Ribosomal_uL30_bac-type"/>
</dbReference>
<dbReference type="PANTHER" id="PTHR15892:SF2">
    <property type="entry name" value="LARGE RIBOSOMAL SUBUNIT PROTEIN UL30M"/>
    <property type="match status" value="1"/>
</dbReference>
<accession>A0A3B1BYD3</accession>
<dbReference type="EMBL" id="UOFX01000085">
    <property type="protein sequence ID" value="VAX11415.1"/>
    <property type="molecule type" value="Genomic_DNA"/>
</dbReference>
<name>A0A3B1BYD3_9ZZZZ</name>
<dbReference type="SUPFAM" id="SSF55129">
    <property type="entry name" value="Ribosomal protein L30p/L7e"/>
    <property type="match status" value="1"/>
</dbReference>
<dbReference type="Gene3D" id="3.30.1390.20">
    <property type="entry name" value="Ribosomal protein L30, ferredoxin-like fold domain"/>
    <property type="match status" value="1"/>
</dbReference>
<dbReference type="PANTHER" id="PTHR15892">
    <property type="entry name" value="MITOCHONDRIAL RIBOSOMAL PROTEIN L30"/>
    <property type="match status" value="1"/>
</dbReference>
<dbReference type="NCBIfam" id="TIGR01308">
    <property type="entry name" value="rpmD_bact"/>
    <property type="match status" value="1"/>
</dbReference>
<evidence type="ECO:0000313" key="5">
    <source>
        <dbReference type="EMBL" id="VAX11415.1"/>
    </source>
</evidence>
<dbReference type="AlphaFoldDB" id="A0A3B1BYD3"/>